<dbReference type="SMART" id="SM00355">
    <property type="entry name" value="ZnF_C2H2"/>
    <property type="match status" value="8"/>
</dbReference>
<feature type="compositionally biased region" description="Acidic residues" evidence="12">
    <location>
        <begin position="97"/>
        <end position="107"/>
    </location>
</feature>
<dbReference type="GO" id="GO:0000978">
    <property type="term" value="F:RNA polymerase II cis-regulatory region sequence-specific DNA binding"/>
    <property type="evidence" value="ECO:0007669"/>
    <property type="project" value="TreeGrafter"/>
</dbReference>
<feature type="domain" description="C2H2-type" evidence="13">
    <location>
        <begin position="336"/>
        <end position="363"/>
    </location>
</feature>
<name>A0AAV4F587_9GAST</name>
<evidence type="ECO:0000256" key="9">
    <source>
        <dbReference type="ARBA" id="ARBA00023163"/>
    </source>
</evidence>
<feature type="compositionally biased region" description="Basic residues" evidence="12">
    <location>
        <begin position="120"/>
        <end position="132"/>
    </location>
</feature>
<dbReference type="PANTHER" id="PTHR24390:SF242">
    <property type="entry name" value="ZINC FINGER PROTEIN 76"/>
    <property type="match status" value="1"/>
</dbReference>
<gene>
    <name evidence="14" type="ORF">ElyMa_005610400</name>
</gene>
<dbReference type="Proteomes" id="UP000762676">
    <property type="component" value="Unassembled WGS sequence"/>
</dbReference>
<evidence type="ECO:0000256" key="5">
    <source>
        <dbReference type="ARBA" id="ARBA00022771"/>
    </source>
</evidence>
<proteinExistence type="inferred from homology"/>
<dbReference type="GO" id="GO:0008270">
    <property type="term" value="F:zinc ion binding"/>
    <property type="evidence" value="ECO:0007669"/>
    <property type="project" value="UniProtKB-KW"/>
</dbReference>
<dbReference type="SUPFAM" id="SSF57667">
    <property type="entry name" value="beta-beta-alpha zinc fingers"/>
    <property type="match status" value="4"/>
</dbReference>
<keyword evidence="5 11" id="KW-0863">Zinc-finger</keyword>
<evidence type="ECO:0000256" key="6">
    <source>
        <dbReference type="ARBA" id="ARBA00022833"/>
    </source>
</evidence>
<dbReference type="PANTHER" id="PTHR24390">
    <property type="entry name" value="ZINC FINGER PROTEIN"/>
    <property type="match status" value="1"/>
</dbReference>
<keyword evidence="9" id="KW-0804">Transcription</keyword>
<dbReference type="PROSITE" id="PS00028">
    <property type="entry name" value="ZINC_FINGER_C2H2_1"/>
    <property type="match status" value="8"/>
</dbReference>
<keyword evidence="7" id="KW-0805">Transcription regulation</keyword>
<evidence type="ECO:0000256" key="8">
    <source>
        <dbReference type="ARBA" id="ARBA00023125"/>
    </source>
</evidence>
<evidence type="ECO:0000256" key="1">
    <source>
        <dbReference type="ARBA" id="ARBA00004123"/>
    </source>
</evidence>
<evidence type="ECO:0000313" key="15">
    <source>
        <dbReference type="Proteomes" id="UP000762676"/>
    </source>
</evidence>
<evidence type="ECO:0000313" key="14">
    <source>
        <dbReference type="EMBL" id="GFR68527.1"/>
    </source>
</evidence>
<feature type="domain" description="C2H2-type" evidence="13">
    <location>
        <begin position="280"/>
        <end position="307"/>
    </location>
</feature>
<keyword evidence="15" id="KW-1185">Reference proteome</keyword>
<feature type="domain" description="C2H2-type" evidence="13">
    <location>
        <begin position="166"/>
        <end position="193"/>
    </location>
</feature>
<keyword evidence="3" id="KW-0479">Metal-binding</keyword>
<dbReference type="Pfam" id="PF00096">
    <property type="entry name" value="zf-C2H2"/>
    <property type="match status" value="6"/>
</dbReference>
<evidence type="ECO:0000256" key="12">
    <source>
        <dbReference type="SAM" id="MobiDB-lite"/>
    </source>
</evidence>
<evidence type="ECO:0000256" key="4">
    <source>
        <dbReference type="ARBA" id="ARBA00022737"/>
    </source>
</evidence>
<feature type="domain" description="C2H2-type" evidence="13">
    <location>
        <begin position="364"/>
        <end position="387"/>
    </location>
</feature>
<dbReference type="Gene3D" id="3.30.160.60">
    <property type="entry name" value="Classic Zinc Finger"/>
    <property type="match status" value="7"/>
</dbReference>
<evidence type="ECO:0000256" key="3">
    <source>
        <dbReference type="ARBA" id="ARBA00022723"/>
    </source>
</evidence>
<keyword evidence="6" id="KW-0862">Zinc</keyword>
<sequence length="714" mass="80495">MDAAHDIAQHRQDKDFTQTQSNSDVLMNTEDDPKFQDGPGDIKRSGLDAREVAIQANDYEIERKFSHLPARKRYIPLKFSDYRVSYGASQSENKKEEEEEEAEEDITDSTFKPSKDLEKHTHKTPRKRGRPRKNVDAIISEDGATSNNQKTDGDGKATIIKVASGFKCSLCGHVFTLRGNAKSHLITHTDKKPFSCDFEGCGKSVRTKEALRRHQLSHLGIKMFECTICKKKLSTNLSLKEHMAVHTGDKPLICPICGKKFRQKTVMKRHIVTHTAEKPYACSVCGKRFSMKIYVKSHMKTHTGERPFTCETCGKTFAHASDLKRHKIIHTGEKPYACSICPMRYSDVSSRKRHEREHQTGQQFLCTMCNQRFSRAGHLRSHLVRAHKMGSNDLYGAHTMDKSRAQSDMKISLDEKSPDTAYVKERSQDNVAISVLDPSLNRIDTLQPNFTYKVIENPNNSNILEFHLEESDGIQSSNIAGLNLDGIAGEASLTVIKDKSTDTLMVIQQTPGQFDGNSQLQEQHQQVEMDSASCSNQWQVCVGVDPSSRQTDASEMHINVQQAADSNIDLANSTLSARDEIDLARKSNLDSQSNVLNIPIKEEVSDTKPVGDSLMVTEAISDEALKYIYQPDLTSQDYYNWLSVFTEYCKALSLPLQKDMFHRLSHVQKTLTDFMASPTGVITDKNNFKELMNITKDLSDIISGHLMLMYQNLP</sequence>
<feature type="domain" description="C2H2-type" evidence="13">
    <location>
        <begin position="194"/>
        <end position="223"/>
    </location>
</feature>
<evidence type="ECO:0000256" key="7">
    <source>
        <dbReference type="ARBA" id="ARBA00023015"/>
    </source>
</evidence>
<dbReference type="FunFam" id="3.30.160.60:FF:002343">
    <property type="entry name" value="Zinc finger protein 33A"/>
    <property type="match status" value="1"/>
</dbReference>
<feature type="compositionally biased region" description="Basic and acidic residues" evidence="12">
    <location>
        <begin position="31"/>
        <end position="49"/>
    </location>
</feature>
<keyword evidence="4" id="KW-0677">Repeat</keyword>
<keyword evidence="8" id="KW-0238">DNA-binding</keyword>
<feature type="domain" description="C2H2-type" evidence="13">
    <location>
        <begin position="252"/>
        <end position="279"/>
    </location>
</feature>
<dbReference type="InterPro" id="IPR036236">
    <property type="entry name" value="Znf_C2H2_sf"/>
</dbReference>
<dbReference type="FunFam" id="3.30.160.60:FF:000185">
    <property type="entry name" value="zinc finger protein 319"/>
    <property type="match status" value="1"/>
</dbReference>
<dbReference type="EMBL" id="BMAT01011208">
    <property type="protein sequence ID" value="GFR68527.1"/>
    <property type="molecule type" value="Genomic_DNA"/>
</dbReference>
<organism evidence="14 15">
    <name type="scientific">Elysia marginata</name>
    <dbReference type="NCBI Taxonomy" id="1093978"/>
    <lineage>
        <taxon>Eukaryota</taxon>
        <taxon>Metazoa</taxon>
        <taxon>Spiralia</taxon>
        <taxon>Lophotrochozoa</taxon>
        <taxon>Mollusca</taxon>
        <taxon>Gastropoda</taxon>
        <taxon>Heterobranchia</taxon>
        <taxon>Euthyneura</taxon>
        <taxon>Panpulmonata</taxon>
        <taxon>Sacoglossa</taxon>
        <taxon>Placobranchoidea</taxon>
        <taxon>Plakobranchidae</taxon>
        <taxon>Elysia</taxon>
    </lineage>
</organism>
<evidence type="ECO:0000256" key="2">
    <source>
        <dbReference type="ARBA" id="ARBA00006991"/>
    </source>
</evidence>
<dbReference type="GO" id="GO:0005634">
    <property type="term" value="C:nucleus"/>
    <property type="evidence" value="ECO:0007669"/>
    <property type="project" value="UniProtKB-SubCell"/>
</dbReference>
<comment type="subcellular location">
    <subcellularLocation>
        <location evidence="1">Nucleus</location>
    </subcellularLocation>
</comment>
<dbReference type="GO" id="GO:0006357">
    <property type="term" value="P:regulation of transcription by RNA polymerase II"/>
    <property type="evidence" value="ECO:0007669"/>
    <property type="project" value="TreeGrafter"/>
</dbReference>
<dbReference type="PROSITE" id="PS50157">
    <property type="entry name" value="ZINC_FINGER_C2H2_2"/>
    <property type="match status" value="8"/>
</dbReference>
<feature type="region of interest" description="Disordered" evidence="12">
    <location>
        <begin position="88"/>
        <end position="154"/>
    </location>
</feature>
<reference evidence="14 15" key="1">
    <citation type="journal article" date="2021" name="Elife">
        <title>Chloroplast acquisition without the gene transfer in kleptoplastic sea slugs, Plakobranchus ocellatus.</title>
        <authorList>
            <person name="Maeda T."/>
            <person name="Takahashi S."/>
            <person name="Yoshida T."/>
            <person name="Shimamura S."/>
            <person name="Takaki Y."/>
            <person name="Nagai Y."/>
            <person name="Toyoda A."/>
            <person name="Suzuki Y."/>
            <person name="Arimoto A."/>
            <person name="Ishii H."/>
            <person name="Satoh N."/>
            <person name="Nishiyama T."/>
            <person name="Hasebe M."/>
            <person name="Maruyama T."/>
            <person name="Minagawa J."/>
            <person name="Obokata J."/>
            <person name="Shigenobu S."/>
        </authorList>
    </citation>
    <scope>NUCLEOTIDE SEQUENCE [LARGE SCALE GENOMIC DNA]</scope>
</reference>
<feature type="compositionally biased region" description="Basic and acidic residues" evidence="12">
    <location>
        <begin position="1"/>
        <end position="16"/>
    </location>
</feature>
<keyword evidence="10" id="KW-0539">Nucleus</keyword>
<comment type="similarity">
    <text evidence="2">Belongs to the krueppel C2H2-type zinc-finger protein family.</text>
</comment>
<dbReference type="FunFam" id="3.30.160.60:FF:000446">
    <property type="entry name" value="Zinc finger protein"/>
    <property type="match status" value="1"/>
</dbReference>
<feature type="domain" description="C2H2-type" evidence="13">
    <location>
        <begin position="224"/>
        <end position="251"/>
    </location>
</feature>
<dbReference type="GO" id="GO:0003700">
    <property type="term" value="F:DNA-binding transcription factor activity"/>
    <property type="evidence" value="ECO:0007669"/>
    <property type="project" value="TreeGrafter"/>
</dbReference>
<feature type="domain" description="C2H2-type" evidence="13">
    <location>
        <begin position="308"/>
        <end position="335"/>
    </location>
</feature>
<feature type="compositionally biased region" description="Polar residues" evidence="12">
    <location>
        <begin position="17"/>
        <end position="26"/>
    </location>
</feature>
<dbReference type="InterPro" id="IPR013087">
    <property type="entry name" value="Znf_C2H2_type"/>
</dbReference>
<evidence type="ECO:0000256" key="11">
    <source>
        <dbReference type="PROSITE-ProRule" id="PRU00042"/>
    </source>
</evidence>
<accession>A0AAV4F587</accession>
<evidence type="ECO:0000259" key="13">
    <source>
        <dbReference type="PROSITE" id="PS50157"/>
    </source>
</evidence>
<dbReference type="AlphaFoldDB" id="A0AAV4F587"/>
<evidence type="ECO:0000256" key="10">
    <source>
        <dbReference type="ARBA" id="ARBA00023242"/>
    </source>
</evidence>
<comment type="caution">
    <text evidence="14">The sequence shown here is derived from an EMBL/GenBank/DDBJ whole genome shotgun (WGS) entry which is preliminary data.</text>
</comment>
<feature type="region of interest" description="Disordered" evidence="12">
    <location>
        <begin position="1"/>
        <end position="49"/>
    </location>
</feature>
<protein>
    <submittedName>
        <fullName evidence="14">Zinc finger protein</fullName>
    </submittedName>
</protein>
<dbReference type="FunFam" id="3.30.160.60:FF:000912">
    <property type="entry name" value="Zinc finger protein 660"/>
    <property type="match status" value="1"/>
</dbReference>